<reference evidence="2 3" key="1">
    <citation type="submission" date="2014-04" db="EMBL/GenBank/DDBJ databases">
        <title>Evolutionary Origins and Diversification of the Mycorrhizal Mutualists.</title>
        <authorList>
            <consortium name="DOE Joint Genome Institute"/>
            <consortium name="Mycorrhizal Genomics Consortium"/>
            <person name="Kohler A."/>
            <person name="Kuo A."/>
            <person name="Nagy L.G."/>
            <person name="Floudas D."/>
            <person name="Copeland A."/>
            <person name="Barry K.W."/>
            <person name="Cichocki N."/>
            <person name="Veneault-Fourrey C."/>
            <person name="LaButti K."/>
            <person name="Lindquist E.A."/>
            <person name="Lipzen A."/>
            <person name="Lundell T."/>
            <person name="Morin E."/>
            <person name="Murat C."/>
            <person name="Riley R."/>
            <person name="Ohm R."/>
            <person name="Sun H."/>
            <person name="Tunlid A."/>
            <person name="Henrissat B."/>
            <person name="Grigoriev I.V."/>
            <person name="Hibbett D.S."/>
            <person name="Martin F."/>
        </authorList>
    </citation>
    <scope>NUCLEOTIDE SEQUENCE [LARGE SCALE GENOMIC DNA]</scope>
    <source>
        <strain evidence="2 3">MD-312</strain>
    </source>
</reference>
<dbReference type="SUPFAM" id="SSF89796">
    <property type="entry name" value="CoA-transferase family III (CaiB/BaiF)"/>
    <property type="match status" value="2"/>
</dbReference>
<gene>
    <name evidence="2" type="ORF">HYDPIDRAFT_30281</name>
</gene>
<dbReference type="Proteomes" id="UP000053820">
    <property type="component" value="Unassembled WGS sequence"/>
</dbReference>
<evidence type="ECO:0000313" key="2">
    <source>
        <dbReference type="EMBL" id="KIJ62689.1"/>
    </source>
</evidence>
<dbReference type="Pfam" id="PF02515">
    <property type="entry name" value="CoA_transf_3"/>
    <property type="match status" value="1"/>
</dbReference>
<comment type="similarity">
    <text evidence="1">Belongs to the CoA-transferase III family.</text>
</comment>
<keyword evidence="3" id="KW-1185">Reference proteome</keyword>
<protein>
    <recommendedName>
        <fullName evidence="4">CoA-transferase family III</fullName>
    </recommendedName>
</protein>
<dbReference type="PANTHER" id="PTHR48228:SF4">
    <property type="entry name" value="BLR3030 PROTEIN"/>
    <property type="match status" value="1"/>
</dbReference>
<dbReference type="InterPro" id="IPR003673">
    <property type="entry name" value="CoA-Trfase_fam_III"/>
</dbReference>
<name>A0A0C9VAN7_9AGAM</name>
<dbReference type="InterPro" id="IPR023606">
    <property type="entry name" value="CoA-Trfase_III_dom_1_sf"/>
</dbReference>
<dbReference type="Gene3D" id="3.30.1540.10">
    <property type="entry name" value="formyl-coa transferase, domain 3"/>
    <property type="match status" value="1"/>
</dbReference>
<dbReference type="Gene3D" id="3.40.50.10540">
    <property type="entry name" value="Crotonobetainyl-coa:carnitine coa-transferase, domain 1"/>
    <property type="match status" value="2"/>
</dbReference>
<dbReference type="OrthoDB" id="2308815at2759"/>
<organism evidence="2 3">
    <name type="scientific">Hydnomerulius pinastri MD-312</name>
    <dbReference type="NCBI Taxonomy" id="994086"/>
    <lineage>
        <taxon>Eukaryota</taxon>
        <taxon>Fungi</taxon>
        <taxon>Dikarya</taxon>
        <taxon>Basidiomycota</taxon>
        <taxon>Agaricomycotina</taxon>
        <taxon>Agaricomycetes</taxon>
        <taxon>Agaricomycetidae</taxon>
        <taxon>Boletales</taxon>
        <taxon>Boletales incertae sedis</taxon>
        <taxon>Leucogyrophana</taxon>
    </lineage>
</organism>
<dbReference type="PANTHER" id="PTHR48228">
    <property type="entry name" value="SUCCINYL-COA--D-CITRAMALATE COA-TRANSFERASE"/>
    <property type="match status" value="1"/>
</dbReference>
<evidence type="ECO:0008006" key="4">
    <source>
        <dbReference type="Google" id="ProtNLM"/>
    </source>
</evidence>
<dbReference type="InterPro" id="IPR044855">
    <property type="entry name" value="CoA-Trfase_III_dom3_sf"/>
</dbReference>
<evidence type="ECO:0000256" key="1">
    <source>
        <dbReference type="ARBA" id="ARBA00008383"/>
    </source>
</evidence>
<dbReference type="InterPro" id="IPR050509">
    <property type="entry name" value="CoA-transferase_III"/>
</dbReference>
<evidence type="ECO:0000313" key="3">
    <source>
        <dbReference type="Proteomes" id="UP000053820"/>
    </source>
</evidence>
<dbReference type="EMBL" id="KN839854">
    <property type="protein sequence ID" value="KIJ62689.1"/>
    <property type="molecule type" value="Genomic_DNA"/>
</dbReference>
<dbReference type="HOGENOM" id="CLU_021588_0_0_1"/>
<dbReference type="AlphaFoldDB" id="A0A0C9VAN7"/>
<accession>A0A0C9VAN7</accession>
<dbReference type="GO" id="GO:0003824">
    <property type="term" value="F:catalytic activity"/>
    <property type="evidence" value="ECO:0007669"/>
    <property type="project" value="InterPro"/>
</dbReference>
<sequence>MAHANETEYAHARSLWLTNGLPEDMLSHLKLSEQPDNAINSSFKLGSAAQTSIGLSGLAAAYFHSLRTGQVQDVTVDARHAILDICSEFWYTVNGETPAFSIWDPLAGVYKTKDDSHVRLHTNFPHHRDGLLQILKCEPTREAVQTALMQWNAEDFEAEAAKQKMCVSAYRSFEEWGKHPQAAALANTPPIYLVKIGEAPKREVKGIAGRPLEGIRVLDLCRVLSGPVCGRSLAAHGADVLLVTSPKLPDLPLLDIDTSRGKRTTQLDLTEASDRSKLEKLAAEADVFLQAYRPGGLKDKGFGPEELAKMRPGIVCANLTAYGWDGPYKDKRGFDSLVQTATGYNWAEGEAFATFSGKEVDGKPEPKALPLQALDHCGGYLLAFGIHAALAKTITEGGSWEVRVSLAAVGQWLRSLGRLSPQAAFGESRPLPPRSIDLDPEIAALSVTLREMEGDRERTTEAPLRTMTAMRHAAVLSKTPVKEEEAPMGLDRHEAKWLRRSCR</sequence>
<proteinExistence type="inferred from homology"/>